<dbReference type="RefSeq" id="WP_118927046.1">
    <property type="nucleotide sequence ID" value="NZ_QXGH01000025.1"/>
</dbReference>
<evidence type="ECO:0000256" key="2">
    <source>
        <dbReference type="SAM" id="SignalP"/>
    </source>
</evidence>
<organism evidence="3 4">
    <name type="scientific">Nocardioides immobilis</name>
    <dbReference type="NCBI Taxonomy" id="2049295"/>
    <lineage>
        <taxon>Bacteria</taxon>
        <taxon>Bacillati</taxon>
        <taxon>Actinomycetota</taxon>
        <taxon>Actinomycetes</taxon>
        <taxon>Propionibacteriales</taxon>
        <taxon>Nocardioidaceae</taxon>
        <taxon>Nocardioides</taxon>
    </lineage>
</organism>
<evidence type="ECO:0000313" key="4">
    <source>
        <dbReference type="Proteomes" id="UP000283644"/>
    </source>
</evidence>
<evidence type="ECO:0008006" key="5">
    <source>
        <dbReference type="Google" id="ProtNLM"/>
    </source>
</evidence>
<protein>
    <recommendedName>
        <fullName evidence="5">DUF4267 domain-containing protein</fullName>
    </recommendedName>
</protein>
<feature type="transmembrane region" description="Helical" evidence="1">
    <location>
        <begin position="105"/>
        <end position="125"/>
    </location>
</feature>
<name>A0A417XXX7_9ACTN</name>
<keyword evidence="1" id="KW-0812">Transmembrane</keyword>
<keyword evidence="2" id="KW-0732">Signal</keyword>
<proteinExistence type="predicted"/>
<accession>A0A417XXX7</accession>
<dbReference type="OrthoDB" id="4773974at2"/>
<dbReference type="AlphaFoldDB" id="A0A417XXX7"/>
<keyword evidence="1" id="KW-1133">Transmembrane helix</keyword>
<reference evidence="3 4" key="1">
    <citation type="submission" date="2018-09" db="EMBL/GenBank/DDBJ databases">
        <title>Genome sequencing of Nocardioides immobilis CCTCC AB 2017083 for comparison to Nocardioides silvaticus.</title>
        <authorList>
            <person name="Li C."/>
            <person name="Wang G."/>
        </authorList>
    </citation>
    <scope>NUCLEOTIDE SEQUENCE [LARGE SCALE GENOMIC DNA]</scope>
    <source>
        <strain evidence="3 4">CCTCC AB 2017083</strain>
    </source>
</reference>
<feature type="chain" id="PRO_5019247480" description="DUF4267 domain-containing protein" evidence="2">
    <location>
        <begin position="36"/>
        <end position="131"/>
    </location>
</feature>
<comment type="caution">
    <text evidence="3">The sequence shown here is derived from an EMBL/GenBank/DDBJ whole genome shotgun (WGS) entry which is preliminary data.</text>
</comment>
<feature type="signal peptide" evidence="2">
    <location>
        <begin position="1"/>
        <end position="35"/>
    </location>
</feature>
<keyword evidence="4" id="KW-1185">Reference proteome</keyword>
<dbReference type="EMBL" id="QXGH01000025">
    <property type="protein sequence ID" value="RHW25262.1"/>
    <property type="molecule type" value="Genomic_DNA"/>
</dbReference>
<gene>
    <name evidence="3" type="ORF">D0Z08_20085</name>
</gene>
<evidence type="ECO:0000256" key="1">
    <source>
        <dbReference type="SAM" id="Phobius"/>
    </source>
</evidence>
<dbReference type="Proteomes" id="UP000283644">
    <property type="component" value="Unassembled WGS sequence"/>
</dbReference>
<keyword evidence="1" id="KW-0472">Membrane</keyword>
<evidence type="ECO:0000313" key="3">
    <source>
        <dbReference type="EMBL" id="RHW25262.1"/>
    </source>
</evidence>
<sequence length="131" mass="13613">MTTTHAPALTKPLLAMAVGRIALGAASVAAPGAMARTFGTQRSAELDYMTRVFGARAVALGTAYLLAGPDERTRLQRLCVGVDVSDTVSGLSELVRSSGPTRRSLAMAVLVTGPYAAVGLARLLTDLRQRA</sequence>